<evidence type="ECO:0000259" key="6">
    <source>
        <dbReference type="PROSITE" id="PS50048"/>
    </source>
</evidence>
<dbReference type="CDD" id="cd12148">
    <property type="entry name" value="fungal_TF_MHR"/>
    <property type="match status" value="1"/>
</dbReference>
<keyword evidence="5" id="KW-0539">Nucleus</keyword>
<feature type="domain" description="Zn(2)-C6 fungal-type" evidence="6">
    <location>
        <begin position="6"/>
        <end position="38"/>
    </location>
</feature>
<dbReference type="PANTHER" id="PTHR47338:SF16">
    <property type="entry name" value="TRANSCRIPTION FACTOR, PUTATIVE (AFU_ORTHOLOGUE AFUA_2G09360)-RELATED"/>
    <property type="match status" value="1"/>
</dbReference>
<dbReference type="GO" id="GO:0006351">
    <property type="term" value="P:DNA-templated transcription"/>
    <property type="evidence" value="ECO:0007669"/>
    <property type="project" value="InterPro"/>
</dbReference>
<evidence type="ECO:0000313" key="8">
    <source>
        <dbReference type="Proteomes" id="UP000782241"/>
    </source>
</evidence>
<sequence>MKAPRACHQCRGSKRKCVRPGPGQPCNSCMERGRKCSAELQSYPVDPESAALSPVCKDKQAAQSSPSHTRYNNAAGLLWTTTLELVDLYLDMVHHRPHSIFHPPTLRTQLHEGIVPGALLCAICAIGSKFSPDPDRKVLEARLTAQAKSLLQADIENICVENIQTCILVATICAGNCQTSSEALFVRIATSMAEIMNLASTDTDGSINTREIKRRTWWSLYMADHWCFSALGMPRPTQGLDSSYDLPMDEITFHSLLPNHETPLAQWKPGLWAHMVRLVRFFGPIQDLNRRIAKGDTDIPELDKTVESLSQQLEAWSEMLPSTAQMTVQNLYYQQQNNLGGPFVTLHLTYYHYSTLLYFRFLESQNVPSSIYSSYITRCKHHASSFSSLLHLSHQVKGCGVDYPTIGHMTAVSSSVLVHTLLFGESEELQKARRELNTNFEALVELLKRWPATEAMVTTNLPRR</sequence>
<dbReference type="PROSITE" id="PS50048">
    <property type="entry name" value="ZN2_CY6_FUNGAL_2"/>
    <property type="match status" value="1"/>
</dbReference>
<reference evidence="7" key="1">
    <citation type="submission" date="2021-04" db="EMBL/GenBank/DDBJ databases">
        <title>Draft genome of Fusarium avenaceum strain F156N33, isolated from an atmospheric sample in Virginia.</title>
        <authorList>
            <person name="Yang S."/>
            <person name="Vinatzer B.A."/>
            <person name="Coleman J."/>
        </authorList>
    </citation>
    <scope>NUCLEOTIDE SEQUENCE</scope>
    <source>
        <strain evidence="7">F156N33</strain>
    </source>
</reference>
<keyword evidence="8" id="KW-1185">Reference proteome</keyword>
<dbReference type="InterPro" id="IPR001138">
    <property type="entry name" value="Zn2Cys6_DnaBD"/>
</dbReference>
<evidence type="ECO:0000256" key="3">
    <source>
        <dbReference type="ARBA" id="ARBA00023015"/>
    </source>
</evidence>
<dbReference type="PROSITE" id="PS00463">
    <property type="entry name" value="ZN2_CY6_FUNGAL_1"/>
    <property type="match status" value="1"/>
</dbReference>
<dbReference type="CDD" id="cd00067">
    <property type="entry name" value="GAL4"/>
    <property type="match status" value="1"/>
</dbReference>
<dbReference type="InterPro" id="IPR036864">
    <property type="entry name" value="Zn2-C6_fun-type_DNA-bd_sf"/>
</dbReference>
<dbReference type="SUPFAM" id="SSF57701">
    <property type="entry name" value="Zn2/Cys6 DNA-binding domain"/>
    <property type="match status" value="1"/>
</dbReference>
<dbReference type="GO" id="GO:0003677">
    <property type="term" value="F:DNA binding"/>
    <property type="evidence" value="ECO:0007669"/>
    <property type="project" value="InterPro"/>
</dbReference>
<keyword evidence="2" id="KW-0479">Metal-binding</keyword>
<comment type="caution">
    <text evidence="7">The sequence shown here is derived from an EMBL/GenBank/DDBJ whole genome shotgun (WGS) entry which is preliminary data.</text>
</comment>
<evidence type="ECO:0000256" key="5">
    <source>
        <dbReference type="ARBA" id="ARBA00023242"/>
    </source>
</evidence>
<dbReference type="InterPro" id="IPR007219">
    <property type="entry name" value="XnlR_reg_dom"/>
</dbReference>
<gene>
    <name evidence="7" type="ORF">KAF25_003950</name>
</gene>
<evidence type="ECO:0000256" key="4">
    <source>
        <dbReference type="ARBA" id="ARBA00023163"/>
    </source>
</evidence>
<dbReference type="GO" id="GO:0000981">
    <property type="term" value="F:DNA-binding transcription factor activity, RNA polymerase II-specific"/>
    <property type="evidence" value="ECO:0007669"/>
    <property type="project" value="InterPro"/>
</dbReference>
<dbReference type="Pfam" id="PF04082">
    <property type="entry name" value="Fungal_trans"/>
    <property type="match status" value="1"/>
</dbReference>
<dbReference type="GO" id="GO:0005634">
    <property type="term" value="C:nucleus"/>
    <property type="evidence" value="ECO:0007669"/>
    <property type="project" value="UniProtKB-SubCell"/>
</dbReference>
<dbReference type="EMBL" id="JAGPUO010000028">
    <property type="protein sequence ID" value="KAG5655613.1"/>
    <property type="molecule type" value="Genomic_DNA"/>
</dbReference>
<dbReference type="GO" id="GO:0008270">
    <property type="term" value="F:zinc ion binding"/>
    <property type="evidence" value="ECO:0007669"/>
    <property type="project" value="InterPro"/>
</dbReference>
<evidence type="ECO:0000313" key="7">
    <source>
        <dbReference type="EMBL" id="KAG5655613.1"/>
    </source>
</evidence>
<accession>A0A9P7GST3</accession>
<keyword evidence="3" id="KW-0805">Transcription regulation</keyword>
<protein>
    <recommendedName>
        <fullName evidence="6">Zn(2)-C6 fungal-type domain-containing protein</fullName>
    </recommendedName>
</protein>
<dbReference type="AlphaFoldDB" id="A0A9P7GST3"/>
<dbReference type="InterPro" id="IPR050815">
    <property type="entry name" value="TF_fung"/>
</dbReference>
<dbReference type="PANTHER" id="PTHR47338">
    <property type="entry name" value="ZN(II)2CYS6 TRANSCRIPTION FACTOR (EUROFUNG)-RELATED"/>
    <property type="match status" value="1"/>
</dbReference>
<organism evidence="7 8">
    <name type="scientific">Fusarium avenaceum</name>
    <dbReference type="NCBI Taxonomy" id="40199"/>
    <lineage>
        <taxon>Eukaryota</taxon>
        <taxon>Fungi</taxon>
        <taxon>Dikarya</taxon>
        <taxon>Ascomycota</taxon>
        <taxon>Pezizomycotina</taxon>
        <taxon>Sordariomycetes</taxon>
        <taxon>Hypocreomycetidae</taxon>
        <taxon>Hypocreales</taxon>
        <taxon>Nectriaceae</taxon>
        <taxon>Fusarium</taxon>
        <taxon>Fusarium tricinctum species complex</taxon>
    </lineage>
</organism>
<proteinExistence type="predicted"/>
<dbReference type="Proteomes" id="UP000782241">
    <property type="component" value="Unassembled WGS sequence"/>
</dbReference>
<name>A0A9P7GST3_9HYPO</name>
<evidence type="ECO:0000256" key="1">
    <source>
        <dbReference type="ARBA" id="ARBA00004123"/>
    </source>
</evidence>
<evidence type="ECO:0000256" key="2">
    <source>
        <dbReference type="ARBA" id="ARBA00022723"/>
    </source>
</evidence>
<comment type="subcellular location">
    <subcellularLocation>
        <location evidence="1">Nucleus</location>
    </subcellularLocation>
</comment>
<keyword evidence="4" id="KW-0804">Transcription</keyword>